<evidence type="ECO:0000256" key="3">
    <source>
        <dbReference type="ARBA" id="ARBA00022525"/>
    </source>
</evidence>
<evidence type="ECO:0000256" key="7">
    <source>
        <dbReference type="ARBA" id="ARBA00023277"/>
    </source>
</evidence>
<gene>
    <name evidence="11" type="ORF">G6N77_08070</name>
</gene>
<evidence type="ECO:0000313" key="11">
    <source>
        <dbReference type="EMBL" id="NGN83413.1"/>
    </source>
</evidence>
<dbReference type="InterPro" id="IPR043595">
    <property type="entry name" value="FaeB/C/D"/>
</dbReference>
<comment type="similarity">
    <text evidence="2">Belongs to the faeC family.</text>
</comment>
<name>A0ABX0D934_9MICC</name>
<evidence type="ECO:0000256" key="9">
    <source>
        <dbReference type="ARBA" id="ARBA00025250"/>
    </source>
</evidence>
<dbReference type="Gene3D" id="3.40.50.1820">
    <property type="entry name" value="alpha/beta hydrolase"/>
    <property type="match status" value="1"/>
</dbReference>
<feature type="domain" description="Phospholipase/carboxylesterase/thioesterase" evidence="10">
    <location>
        <begin position="109"/>
        <end position="175"/>
    </location>
</feature>
<keyword evidence="6" id="KW-0378">Hydrolase</keyword>
<keyword evidence="12" id="KW-1185">Reference proteome</keyword>
<keyword evidence="5" id="KW-0732">Signal</keyword>
<keyword evidence="3" id="KW-0964">Secreted</keyword>
<proteinExistence type="inferred from homology"/>
<comment type="subcellular location">
    <subcellularLocation>
        <location evidence="1">Secreted</location>
    </subcellularLocation>
</comment>
<dbReference type="Proteomes" id="UP000479226">
    <property type="component" value="Unassembled WGS sequence"/>
</dbReference>
<evidence type="ECO:0000259" key="10">
    <source>
        <dbReference type="Pfam" id="PF02230"/>
    </source>
</evidence>
<protein>
    <recommendedName>
        <fullName evidence="10">Phospholipase/carboxylesterase/thioesterase domain-containing protein</fullName>
    </recommendedName>
</protein>
<evidence type="ECO:0000256" key="2">
    <source>
        <dbReference type="ARBA" id="ARBA00010278"/>
    </source>
</evidence>
<keyword evidence="7" id="KW-0119">Carbohydrate metabolism</keyword>
<keyword evidence="8" id="KW-0624">Polysaccharide degradation</keyword>
<evidence type="ECO:0000313" key="12">
    <source>
        <dbReference type="Proteomes" id="UP000479226"/>
    </source>
</evidence>
<organism evidence="11 12">
    <name type="scientific">Arthrobacter silviterrae</name>
    <dbReference type="NCBI Taxonomy" id="2026658"/>
    <lineage>
        <taxon>Bacteria</taxon>
        <taxon>Bacillati</taxon>
        <taxon>Actinomycetota</taxon>
        <taxon>Actinomycetes</taxon>
        <taxon>Micrococcales</taxon>
        <taxon>Micrococcaceae</taxon>
        <taxon>Arthrobacter</taxon>
    </lineage>
</organism>
<comment type="function">
    <text evidence="9">Involved in degradation of plant cell walls. Hydrolyzes the feruloyl-arabinose ester bond in arabinoxylans, and the feruloyl-galactose ester bond in pectin. Active against paranitrophenyl-acetate, methyl ferulate and wheat arabinoxylan.</text>
</comment>
<evidence type="ECO:0000256" key="1">
    <source>
        <dbReference type="ARBA" id="ARBA00004613"/>
    </source>
</evidence>
<keyword evidence="4" id="KW-0858">Xylan degradation</keyword>
<dbReference type="PANTHER" id="PTHR38050:SF1">
    <property type="entry name" value="FERULOYL ESTERASE C"/>
    <property type="match status" value="1"/>
</dbReference>
<dbReference type="SUPFAM" id="SSF53474">
    <property type="entry name" value="alpha/beta-Hydrolases"/>
    <property type="match status" value="1"/>
</dbReference>
<evidence type="ECO:0000256" key="4">
    <source>
        <dbReference type="ARBA" id="ARBA00022651"/>
    </source>
</evidence>
<dbReference type="InterPro" id="IPR003140">
    <property type="entry name" value="PLipase/COase/thioEstase"/>
</dbReference>
<dbReference type="InterPro" id="IPR029058">
    <property type="entry name" value="AB_hydrolase_fold"/>
</dbReference>
<accession>A0ABX0D934</accession>
<dbReference type="EMBL" id="JAAKZI010000011">
    <property type="protein sequence ID" value="NGN83413.1"/>
    <property type="molecule type" value="Genomic_DNA"/>
</dbReference>
<comment type="caution">
    <text evidence="11">The sequence shown here is derived from an EMBL/GenBank/DDBJ whole genome shotgun (WGS) entry which is preliminary data.</text>
</comment>
<evidence type="ECO:0000256" key="8">
    <source>
        <dbReference type="ARBA" id="ARBA00023326"/>
    </source>
</evidence>
<evidence type="ECO:0000256" key="6">
    <source>
        <dbReference type="ARBA" id="ARBA00022801"/>
    </source>
</evidence>
<dbReference type="RefSeq" id="WP_165181523.1">
    <property type="nucleotide sequence ID" value="NZ_JAAKZI010000011.1"/>
</dbReference>
<reference evidence="11 12" key="1">
    <citation type="submission" date="2020-02" db="EMBL/GenBank/DDBJ databases">
        <title>Genome sequence of the type strain DSM 27180 of Arthrobacter silviterrae.</title>
        <authorList>
            <person name="Gao J."/>
            <person name="Sun J."/>
        </authorList>
    </citation>
    <scope>NUCLEOTIDE SEQUENCE [LARGE SCALE GENOMIC DNA]</scope>
    <source>
        <strain evidence="11 12">DSM 27180</strain>
    </source>
</reference>
<dbReference type="PANTHER" id="PTHR38050">
    <property type="match status" value="1"/>
</dbReference>
<sequence>MAASQGRIWLDGRERTFLVVTAGHGETKDAGTPQAVLMVLHGSSQSGKSVRSFAGNSFDTLAAGGRVAVVYPDGLKKLWNHASSDAQTVDDVAFMGALVDHFHDNYGPIPVVVAGYSNGGQLVIRLIHELADRLDGAAIVSATLPRPGGLAFDDKMLPLPVLLIHGTRDLVVPYRGEGGFFGLWARNRGPSAPETARYFARRNGITSAPDEELLPHLPQSGRTLVRAARYRQEGRAPVTLYTVEGGGHVVPNRRRSPIKLLGRTTQDISAAEAVAEFFPALRG</sequence>
<evidence type="ECO:0000256" key="5">
    <source>
        <dbReference type="ARBA" id="ARBA00022729"/>
    </source>
</evidence>
<dbReference type="Pfam" id="PF02230">
    <property type="entry name" value="Abhydrolase_2"/>
    <property type="match status" value="1"/>
</dbReference>